<dbReference type="PIRSF" id="PIRSF003113">
    <property type="entry name" value="BolA"/>
    <property type="match status" value="1"/>
</dbReference>
<dbReference type="InterPro" id="IPR036065">
    <property type="entry name" value="BolA-like_sf"/>
</dbReference>
<reference evidence="2" key="1">
    <citation type="submission" date="2018-05" db="EMBL/GenBank/DDBJ databases">
        <authorList>
            <person name="Lanie J.A."/>
            <person name="Ng W.-L."/>
            <person name="Kazmierczak K.M."/>
            <person name="Andrzejewski T.M."/>
            <person name="Davidsen T.M."/>
            <person name="Wayne K.J."/>
            <person name="Tettelin H."/>
            <person name="Glass J.I."/>
            <person name="Rusch D."/>
            <person name="Podicherti R."/>
            <person name="Tsui H.-C.T."/>
            <person name="Winkler M.E."/>
        </authorList>
    </citation>
    <scope>NUCLEOTIDE SEQUENCE</scope>
</reference>
<dbReference type="InterPro" id="IPR002634">
    <property type="entry name" value="BolA"/>
</dbReference>
<dbReference type="PANTHER" id="PTHR46229:SF2">
    <property type="entry name" value="BOLA-LIKE PROTEIN 1"/>
    <property type="match status" value="1"/>
</dbReference>
<evidence type="ECO:0000313" key="2">
    <source>
        <dbReference type="EMBL" id="SVB96052.1"/>
    </source>
</evidence>
<protein>
    <recommendedName>
        <fullName evidence="3">BolA family transcriptional regulator</fullName>
    </recommendedName>
</protein>
<comment type="similarity">
    <text evidence="1">Belongs to the BolA/IbaG family.</text>
</comment>
<dbReference type="Gene3D" id="3.10.20.90">
    <property type="entry name" value="Phosphatidylinositol 3-kinase Catalytic Subunit, Chain A, domain 1"/>
    <property type="match status" value="1"/>
</dbReference>
<organism evidence="2">
    <name type="scientific">marine metagenome</name>
    <dbReference type="NCBI Taxonomy" id="408172"/>
    <lineage>
        <taxon>unclassified sequences</taxon>
        <taxon>metagenomes</taxon>
        <taxon>ecological metagenomes</taxon>
    </lineage>
</organism>
<dbReference type="SUPFAM" id="SSF82657">
    <property type="entry name" value="BolA-like"/>
    <property type="match status" value="1"/>
</dbReference>
<dbReference type="EMBL" id="UINC01065912">
    <property type="protein sequence ID" value="SVB96052.1"/>
    <property type="molecule type" value="Genomic_DNA"/>
</dbReference>
<dbReference type="AlphaFoldDB" id="A0A382I9S0"/>
<evidence type="ECO:0000256" key="1">
    <source>
        <dbReference type="ARBA" id="ARBA00005578"/>
    </source>
</evidence>
<dbReference type="InterPro" id="IPR050961">
    <property type="entry name" value="BolA/IbaG_stress_morph_reg"/>
</dbReference>
<proteinExistence type="inferred from homology"/>
<name>A0A382I9S0_9ZZZZ</name>
<accession>A0A382I9S0</accession>
<sequence length="103" mass="12131">MDENSNTSIENTTAIEAEMRSRLETQMELSHFEVKDFTGRHLNHKQHEGGFHLESIIVTDDFEGQNLVQRHRKVYEAMGELMNHEIHALSMKTYTQAEWEEKQ</sequence>
<gene>
    <name evidence="2" type="ORF">METZ01_LOCUS248906</name>
</gene>
<dbReference type="PANTHER" id="PTHR46229">
    <property type="entry name" value="BOLA TRANSCRIPTION REGULATOR"/>
    <property type="match status" value="1"/>
</dbReference>
<evidence type="ECO:0008006" key="3">
    <source>
        <dbReference type="Google" id="ProtNLM"/>
    </source>
</evidence>
<dbReference type="Pfam" id="PF01722">
    <property type="entry name" value="BolA"/>
    <property type="match status" value="1"/>
</dbReference>